<dbReference type="SUPFAM" id="SSF48264">
    <property type="entry name" value="Cytochrome P450"/>
    <property type="match status" value="1"/>
</dbReference>
<keyword evidence="5" id="KW-0349">Heme</keyword>
<dbReference type="PRINTS" id="PR00463">
    <property type="entry name" value="EP450I"/>
</dbReference>
<dbReference type="GO" id="GO:0005506">
    <property type="term" value="F:iron ion binding"/>
    <property type="evidence" value="ECO:0007669"/>
    <property type="project" value="InterPro"/>
</dbReference>
<proteinExistence type="inferred from homology"/>
<evidence type="ECO:0000256" key="6">
    <source>
        <dbReference type="ARBA" id="ARBA00022723"/>
    </source>
</evidence>
<keyword evidence="9" id="KW-0560">Oxidoreductase</keyword>
<sequence length="468" mass="53728">LFRRRASLPPGPFAVPVLGNFINEIKPPLIHVGLKRLTAQFGPIFTVHLPFPVVNIADFETMRDAFRGNDATGRMHNVLIETARFCENGGIVTSDGADWQEQRTFAIATLRDFGMGKNLMEEKVRLSARNMIEFINKKDLSDVDLRWSIEVFVSNIINEFLFGFQFPFDDCGKLEKVMHSTPIKDTIHFRSKLVPIVFILPWIRHLPIISYFWGKHKQRLDRMMGYVREQAKAVKCEPNEEPTCFVQAFNANNKDKRFEQLLTCCSDLFNAGLETTTATLRWAMLLMAAHQEVQEKLRSEILSVIGRDRLASMADKAIMPYASAVVNEIQRKANIIAPSPVLFHRTTVDTQITGFKIPANTLLNGDFHQMMKADPLFEDPDRFWPERYIAEDGITLRKAQFLDLFDPYLLEKESASDSARARTELFIGLISLIQNFRILPLPGKMIDLEPIYSNIHFPKPHNFRLERI</sequence>
<dbReference type="Gene3D" id="1.10.630.10">
    <property type="entry name" value="Cytochrome P450"/>
    <property type="match status" value="1"/>
</dbReference>
<keyword evidence="12" id="KW-0472">Membrane</keyword>
<dbReference type="InterPro" id="IPR002401">
    <property type="entry name" value="Cyt_P450_E_grp-I"/>
</dbReference>
<name>A0AAN5DIB5_9BILA</name>
<dbReference type="InterPro" id="IPR036396">
    <property type="entry name" value="Cyt_P450_sf"/>
</dbReference>
<dbReference type="FunFam" id="1.10.630.10:FF:000238">
    <property type="entry name" value="Cytochrome P450 2A6"/>
    <property type="match status" value="1"/>
</dbReference>
<evidence type="ECO:0000256" key="4">
    <source>
        <dbReference type="ARBA" id="ARBA00010617"/>
    </source>
</evidence>
<evidence type="ECO:0000313" key="14">
    <source>
        <dbReference type="Proteomes" id="UP001328107"/>
    </source>
</evidence>
<evidence type="ECO:0000256" key="3">
    <source>
        <dbReference type="ARBA" id="ARBA00004406"/>
    </source>
</evidence>
<comment type="caution">
    <text evidence="13">The sequence shown here is derived from an EMBL/GenBank/DDBJ whole genome shotgun (WGS) entry which is preliminary data.</text>
</comment>
<organism evidence="13 14">
    <name type="scientific">Pristionchus mayeri</name>
    <dbReference type="NCBI Taxonomy" id="1317129"/>
    <lineage>
        <taxon>Eukaryota</taxon>
        <taxon>Metazoa</taxon>
        <taxon>Ecdysozoa</taxon>
        <taxon>Nematoda</taxon>
        <taxon>Chromadorea</taxon>
        <taxon>Rhabditida</taxon>
        <taxon>Rhabditina</taxon>
        <taxon>Diplogasteromorpha</taxon>
        <taxon>Diplogasteroidea</taxon>
        <taxon>Neodiplogasteridae</taxon>
        <taxon>Pristionchus</taxon>
    </lineage>
</organism>
<comment type="similarity">
    <text evidence="4">Belongs to the cytochrome P450 family.</text>
</comment>
<dbReference type="GO" id="GO:0005789">
    <property type="term" value="C:endoplasmic reticulum membrane"/>
    <property type="evidence" value="ECO:0007669"/>
    <property type="project" value="UniProtKB-SubCell"/>
</dbReference>
<keyword evidence="14" id="KW-1185">Reference proteome</keyword>
<dbReference type="PANTHER" id="PTHR24284:SF1">
    <property type="entry name" value="CYTOCHROME P450 FAMILY"/>
    <property type="match status" value="1"/>
</dbReference>
<dbReference type="GO" id="GO:0016705">
    <property type="term" value="F:oxidoreductase activity, acting on paired donors, with incorporation or reduction of molecular oxygen"/>
    <property type="evidence" value="ECO:0007669"/>
    <property type="project" value="InterPro"/>
</dbReference>
<evidence type="ECO:0000256" key="2">
    <source>
        <dbReference type="ARBA" id="ARBA00004174"/>
    </source>
</evidence>
<dbReference type="GO" id="GO:0020037">
    <property type="term" value="F:heme binding"/>
    <property type="evidence" value="ECO:0007669"/>
    <property type="project" value="InterPro"/>
</dbReference>
<dbReference type="EMBL" id="BTRK01000006">
    <property type="protein sequence ID" value="GMR62529.1"/>
    <property type="molecule type" value="Genomic_DNA"/>
</dbReference>
<feature type="non-terminal residue" evidence="13">
    <location>
        <position position="1"/>
    </location>
</feature>
<evidence type="ECO:0000313" key="13">
    <source>
        <dbReference type="EMBL" id="GMR62529.1"/>
    </source>
</evidence>
<comment type="cofactor">
    <cofactor evidence="1">
        <name>heme</name>
        <dbReference type="ChEBI" id="CHEBI:30413"/>
    </cofactor>
</comment>
<evidence type="ECO:0000256" key="5">
    <source>
        <dbReference type="ARBA" id="ARBA00022617"/>
    </source>
</evidence>
<keyword evidence="10" id="KW-0408">Iron</keyword>
<evidence type="ECO:0008006" key="15">
    <source>
        <dbReference type="Google" id="ProtNLM"/>
    </source>
</evidence>
<keyword evidence="11" id="KW-0503">Monooxygenase</keyword>
<dbReference type="GO" id="GO:0004497">
    <property type="term" value="F:monooxygenase activity"/>
    <property type="evidence" value="ECO:0007669"/>
    <property type="project" value="UniProtKB-KW"/>
</dbReference>
<dbReference type="PRINTS" id="PR00385">
    <property type="entry name" value="P450"/>
</dbReference>
<dbReference type="InterPro" id="IPR001128">
    <property type="entry name" value="Cyt_P450"/>
</dbReference>
<dbReference type="AlphaFoldDB" id="A0AAN5DIB5"/>
<evidence type="ECO:0000256" key="1">
    <source>
        <dbReference type="ARBA" id="ARBA00001971"/>
    </source>
</evidence>
<evidence type="ECO:0000256" key="9">
    <source>
        <dbReference type="ARBA" id="ARBA00023002"/>
    </source>
</evidence>
<keyword evidence="7" id="KW-0256">Endoplasmic reticulum</keyword>
<evidence type="ECO:0000256" key="12">
    <source>
        <dbReference type="ARBA" id="ARBA00023136"/>
    </source>
</evidence>
<evidence type="ECO:0000256" key="7">
    <source>
        <dbReference type="ARBA" id="ARBA00022824"/>
    </source>
</evidence>
<comment type="subcellular location">
    <subcellularLocation>
        <location evidence="3">Endoplasmic reticulum membrane</location>
        <topology evidence="3">Peripheral membrane protein</topology>
    </subcellularLocation>
    <subcellularLocation>
        <location evidence="2">Microsome membrane</location>
        <topology evidence="2">Peripheral membrane protein</topology>
    </subcellularLocation>
</comment>
<gene>
    <name evidence="13" type="ORF">PMAYCL1PPCAC_32724</name>
</gene>
<dbReference type="Pfam" id="PF00067">
    <property type="entry name" value="p450"/>
    <property type="match status" value="1"/>
</dbReference>
<keyword evidence="6" id="KW-0479">Metal-binding</keyword>
<dbReference type="PANTHER" id="PTHR24284">
    <property type="entry name" value="CYTOCHROME P450 FAMILY"/>
    <property type="match status" value="1"/>
</dbReference>
<keyword evidence="8" id="KW-0492">Microsome</keyword>
<accession>A0AAN5DIB5</accession>
<evidence type="ECO:0000256" key="11">
    <source>
        <dbReference type="ARBA" id="ARBA00023033"/>
    </source>
</evidence>
<evidence type="ECO:0000256" key="8">
    <source>
        <dbReference type="ARBA" id="ARBA00022848"/>
    </source>
</evidence>
<reference evidence="14" key="1">
    <citation type="submission" date="2022-10" db="EMBL/GenBank/DDBJ databases">
        <title>Genome assembly of Pristionchus species.</title>
        <authorList>
            <person name="Yoshida K."/>
            <person name="Sommer R.J."/>
        </authorList>
    </citation>
    <scope>NUCLEOTIDE SEQUENCE [LARGE SCALE GENOMIC DNA]</scope>
    <source>
        <strain evidence="14">RS5460</strain>
    </source>
</reference>
<dbReference type="Proteomes" id="UP001328107">
    <property type="component" value="Unassembled WGS sequence"/>
</dbReference>
<evidence type="ECO:0000256" key="10">
    <source>
        <dbReference type="ARBA" id="ARBA00023004"/>
    </source>
</evidence>
<protein>
    <recommendedName>
        <fullName evidence="15">Cytochrome P450</fullName>
    </recommendedName>
</protein>